<dbReference type="Gene3D" id="1.10.10.160">
    <property type="match status" value="1"/>
</dbReference>
<organism evidence="8 9">
    <name type="scientific">Pinctada imbricata</name>
    <name type="common">Atlantic pearl-oyster</name>
    <name type="synonym">Pinctada martensii</name>
    <dbReference type="NCBI Taxonomy" id="66713"/>
    <lineage>
        <taxon>Eukaryota</taxon>
        <taxon>Metazoa</taxon>
        <taxon>Spiralia</taxon>
        <taxon>Lophotrochozoa</taxon>
        <taxon>Mollusca</taxon>
        <taxon>Bivalvia</taxon>
        <taxon>Autobranchia</taxon>
        <taxon>Pteriomorphia</taxon>
        <taxon>Pterioida</taxon>
        <taxon>Pterioidea</taxon>
        <taxon>Pteriidae</taxon>
        <taxon>Pinctada</taxon>
    </lineage>
</organism>
<evidence type="ECO:0000256" key="1">
    <source>
        <dbReference type="ARBA" id="ARBA00022741"/>
    </source>
</evidence>
<feature type="domain" description="UvrD-like helicase ATP-binding" evidence="7">
    <location>
        <begin position="1780"/>
        <end position="1868"/>
    </location>
</feature>
<feature type="region of interest" description="Disordered" evidence="6">
    <location>
        <begin position="1093"/>
        <end position="1120"/>
    </location>
</feature>
<dbReference type="SUPFAM" id="SSF48452">
    <property type="entry name" value="TPR-like"/>
    <property type="match status" value="2"/>
</dbReference>
<keyword evidence="5" id="KW-0175">Coiled coil</keyword>
<feature type="region of interest" description="Disordered" evidence="6">
    <location>
        <begin position="1668"/>
        <end position="1688"/>
    </location>
</feature>
<dbReference type="SUPFAM" id="SSF52540">
    <property type="entry name" value="P-loop containing nucleoside triphosphate hydrolases"/>
    <property type="match status" value="1"/>
</dbReference>
<dbReference type="InterPro" id="IPR027417">
    <property type="entry name" value="P-loop_NTPase"/>
</dbReference>
<keyword evidence="1" id="KW-0547">Nucleotide-binding</keyword>
<dbReference type="Gene3D" id="3.40.50.300">
    <property type="entry name" value="P-loop containing nucleotide triphosphate hydrolases"/>
    <property type="match status" value="2"/>
</dbReference>
<dbReference type="Pfam" id="PF00580">
    <property type="entry name" value="UvrD-helicase"/>
    <property type="match status" value="1"/>
</dbReference>
<feature type="coiled-coil region" evidence="5">
    <location>
        <begin position="2730"/>
        <end position="2765"/>
    </location>
</feature>
<dbReference type="InterPro" id="IPR039904">
    <property type="entry name" value="TRANK1"/>
</dbReference>
<evidence type="ECO:0000256" key="4">
    <source>
        <dbReference type="ARBA" id="ARBA00022840"/>
    </source>
</evidence>
<protein>
    <recommendedName>
        <fullName evidence="7">UvrD-like helicase ATP-binding domain-containing protein</fullName>
    </recommendedName>
</protein>
<dbReference type="PANTHER" id="PTHR21529">
    <property type="entry name" value="MAMMARY TURMOR VIRUS RECEPTOR HOMOLOG 1, 2 MTVR1, 2"/>
    <property type="match status" value="1"/>
</dbReference>
<evidence type="ECO:0000256" key="2">
    <source>
        <dbReference type="ARBA" id="ARBA00022801"/>
    </source>
</evidence>
<keyword evidence="9" id="KW-1185">Reference proteome</keyword>
<dbReference type="GO" id="GO:0004386">
    <property type="term" value="F:helicase activity"/>
    <property type="evidence" value="ECO:0007669"/>
    <property type="project" value="UniProtKB-KW"/>
</dbReference>
<accession>A0AA88YAX4</accession>
<feature type="compositionally biased region" description="Acidic residues" evidence="6">
    <location>
        <begin position="1676"/>
        <end position="1688"/>
    </location>
</feature>
<feature type="region of interest" description="Disordered" evidence="6">
    <location>
        <begin position="726"/>
        <end position="799"/>
    </location>
</feature>
<dbReference type="InterPro" id="IPR036770">
    <property type="entry name" value="Ankyrin_rpt-contain_sf"/>
</dbReference>
<dbReference type="Proteomes" id="UP001186944">
    <property type="component" value="Unassembled WGS sequence"/>
</dbReference>
<dbReference type="InterPro" id="IPR014016">
    <property type="entry name" value="UvrD-like_ATP-bd"/>
</dbReference>
<keyword evidence="2" id="KW-0378">Hydrolase</keyword>
<dbReference type="EMBL" id="VSWD01000005">
    <property type="protein sequence ID" value="KAK3101278.1"/>
    <property type="molecule type" value="Genomic_DNA"/>
</dbReference>
<dbReference type="InterPro" id="IPR011990">
    <property type="entry name" value="TPR-like_helical_dom_sf"/>
</dbReference>
<evidence type="ECO:0000259" key="7">
    <source>
        <dbReference type="Pfam" id="PF00580"/>
    </source>
</evidence>
<dbReference type="Gene3D" id="1.25.40.20">
    <property type="entry name" value="Ankyrin repeat-containing domain"/>
    <property type="match status" value="2"/>
</dbReference>
<dbReference type="GO" id="GO:0005524">
    <property type="term" value="F:ATP binding"/>
    <property type="evidence" value="ECO:0007669"/>
    <property type="project" value="UniProtKB-KW"/>
</dbReference>
<evidence type="ECO:0000256" key="3">
    <source>
        <dbReference type="ARBA" id="ARBA00022806"/>
    </source>
</evidence>
<sequence>MAARLRQSKNIKGIRIHNNQEKEFKISQLADDTTLFLRTKADITKALNLIEEFGTLSGLILNRSKCQGLKLGGKEIIEDDFEEIDWESKLIKALGIYFGKDCEIAINENWERKIVKIEKIVTAWFKRKLTMIGKIQIINSLIISQLTHLVTVMPLPSVFLKRIESLIYKFLWDNKQEKLKRKTISQKYENGGLNLIDISTHAKTMIISWGHWRRAQLLRQLEKPREAFLAFMEGYNKSTACSQTDRLNFLVEAAVSFTSIKGMDEKEDVFDQFENVPRDDTWQTVLFRLNIRAGFLKALKFQDINGNSPYHALYMMSQRPSLENLLLVTKFLLSVGLSISTKNNVGHMPLHYLKPEDGQLFKIVKASTKATNGGSSINKTPANVSMQDVLNLKTKGNEAFHMGRFPEAIQHYSDAICVLEHVKTDESNSRQFAVLYGNRAECHMKLGHNAAARKDAVESVSHDGHWYKAHLRVGKAQAACGNIEIAFKATMNSFESIEDSEPENVRREVLGELMKHSEKMILKQPQANIRGQLRNLKGTPGELWAKVAYDLIKENQWNMAKEAYQNFNSKNPSIIRFSVDLKPMCNMDQVERESSGWILDLMTYFLCCGSDHKQISLQRNDTYLHAIVRLSLVSGSMSLLEYIINNVVKPKQEQNIVDEKGNTALHAATREGRTQPLTRVHVVIFLIEETDIDTMKKNKDGKLAIEYLPKGEVKLGEFLINRMTTQDDLTKQMKKQRMKQEEEKRRQETERKKQEMDRKRREDMERRNQEKQKVEPDKKTKKEAQKENQKPQNRGPPQDQCVHCLELLEQARDLIEESKKKAYNEFAKILQKKHNSPQHKKIEEDVLQIIVRSMGRVLNPEIPERLAKIPLKLYEKLVAGLASAEKWQQMDIAVQEYRRHHGNMALGDFAKSLSVAKVIRITSIQDQQLVVQIIRNMLLSGAVLAQEGKLAILGAVQEYRFRVLEEIIRQGANPAHLTLIKGDTPMIAALCIALERDKGNFALLNLFFEMYGKDPEKYSMLDPSLTDWEGNSMFHIVARAKYNSTTQKATELLCDKKVSALRYNNEGKLPKDYLNKKNDRRLQFFRLASVGSTAEKPAPKKKQEKKVSESEGGTSKEIDDEVAAIVKEAEENNNDKSPKQLKSQSHMEKAVTERKIERVLPAKASQRREAIRGHIEDMIYSLPDIPYSIFNPRQPVLGDDNMLKKLRQKRQQSQEEAVKKEPEKQFDPQVFDNMEWEVECTADVWRTLRDKHILPELKQRVIRKIQLLAKGEWRPHLCKELKNVPETLKLYEAKLSKGGRILWELAIAFSPRLSESAERRLQLGDTDKEQPVRGGRIYSEVIRVWDVIFDHDKIYRSVQRIIKSHHRGEECIIQKKLKGIKQEQFQGGVTRRIPMIFTETDAGLDQREVQEWQQELQKYFPPASSNETEYHILKFYAFSSNLVSHVLQNLEMKVDFPFRVTDLEHAIINLQSNAPILLLGRSGTGKTTCCLYRLWSQFVSYWTSASKAESKLLPRCIVYRQDDGTEETDVDVDEDVEDLEEEEDNVEPTPGSSDQVDPEAEEEGGGQIYDHLQQLFITKNSVLCAEVQKNFRELSHACDLAKDHVAMEMQGLPYRLQDVNEFQFPLFITSRQLLLMLDASLEPPYFFNRNEDGSMRVDVQGWTDGDSPLSYHPLMEDDSEDEDEKFEDNEMDEDLDIEGEGPQNPAAKQKVDPRREVTYQIFAEEVWPHICKKYAGKYHPSLVWMEVMSFIKGSFEALSKSSGSLNLQEYLSLGKKRAPNFSGEREHIYKIFLAYEHFKKQRFLFDETDLVRNVYSRLRKEPLLKWIIHQIYVDETQDFTQAELCLLLHICNNPNQMFLTGDTAQSIMRGISFRFNDLRSLFFYARGSMHAVGKTSAVEVPKQVYQLTHNYRSHAGILSLASSILDLMIEFFPESFDRLGKDQGLFQGPAPVLLESCSFSDLAMLLRGNKRKTSHIEFGAHQAILVVNDAARENIPEELQLGLILTIYEAKGLEFDDILLYNFFHDSQANKEWRVITEYLERLYSTHTEKTTKAMSESSLVELDAEILQQSGRPRALTFDPNQHKVLNSELKHLYTAVTRARVNVWVFDSHLEKRAPMFEYFKARKLVRSITSEDVEGASCDGVFAEESSEEEWIKRGEDFMKHSLYEVAAKCFLRGGDSFMQSVAMAHQKALKASRMKDNPIKMREEFLQAAESFLECELPNKAVICLQNARERELVAHLYEKTGQLERAGETYRRLRRPVEGSRCYEQLGKFNLAVETLYENEMYDMAIDTLQRYKMLLQELRRKGQIIPAVLYQYGPHRHHTLEQLSYKAAELYHSLKNLDRMMGALARLPNLEDQTRFLIQRNYTQEAAKLLQRHEQYEKASDLYAIQGMTKEALECARKSGNKWLIGKSLLIDATLAVRKHELHHNPDALENICQDLETAFDLFQQQDRKDEAGEASLLRGQITGKIVFLKKAFGAFSNSIVKNEAGMLECMDWMVTMSLIAKTYYGDSFFFILPESYISTVYFVDATFMQEQGVPTFEAIQRFRMWRNFRYDHFPQRLGYITRMLWSESGNRNLIRMLFKTNAEDGCIKEGNYGFAERVLTLALVCLCNIGHSISADKESEFMKQIYKIKIRDCYPPRLCRVLNAVQQAQSQQEVASALMALLRERENEKLLYCEWRGGREGIWHEPLLIKHLNSEFYHDTTVSYRVDPFVVEEGVAEEDNEPLVNEEDLLEDLSITMEEKMKRDRQQREEEMQEKRKHAAGCILRCTRSFLLRIKVAEKGKLKFLVEKQLNSEKKKLKMKIFESAEIFETHCGVCGIPFFVPEVKVERSYGIDSEHSLLQRQQSTSNQHQKMKP</sequence>
<name>A0AA88YAX4_PINIB</name>
<feature type="compositionally biased region" description="Basic and acidic residues" evidence="6">
    <location>
        <begin position="1105"/>
        <end position="1117"/>
    </location>
</feature>
<comment type="caution">
    <text evidence="8">The sequence shown here is derived from an EMBL/GenBank/DDBJ whole genome shotgun (WGS) entry which is preliminary data.</text>
</comment>
<reference evidence="8" key="1">
    <citation type="submission" date="2019-08" db="EMBL/GenBank/DDBJ databases">
        <title>The improved chromosome-level genome for the pearl oyster Pinctada fucata martensii using PacBio sequencing and Hi-C.</title>
        <authorList>
            <person name="Zheng Z."/>
        </authorList>
    </citation>
    <scope>NUCLEOTIDE SEQUENCE</scope>
    <source>
        <strain evidence="8">ZZ-2019</strain>
        <tissue evidence="8">Adductor muscle</tissue>
    </source>
</reference>
<keyword evidence="3" id="KW-0347">Helicase</keyword>
<dbReference type="Gene3D" id="1.25.40.10">
    <property type="entry name" value="Tetratricopeptide repeat domain"/>
    <property type="match status" value="2"/>
</dbReference>
<dbReference type="PANTHER" id="PTHR21529:SF4">
    <property type="entry name" value="TPR AND ANKYRIN REPEAT-CONTAINING PROTEIN 1"/>
    <property type="match status" value="1"/>
</dbReference>
<evidence type="ECO:0000313" key="8">
    <source>
        <dbReference type="EMBL" id="KAK3101278.1"/>
    </source>
</evidence>
<dbReference type="InterPro" id="IPR013986">
    <property type="entry name" value="DExx_box_DNA_helicase_dom_sf"/>
</dbReference>
<dbReference type="SUPFAM" id="SSF48403">
    <property type="entry name" value="Ankyrin repeat"/>
    <property type="match status" value="1"/>
</dbReference>
<keyword evidence="4" id="KW-0067">ATP-binding</keyword>
<evidence type="ECO:0000313" key="9">
    <source>
        <dbReference type="Proteomes" id="UP001186944"/>
    </source>
</evidence>
<evidence type="ECO:0000256" key="5">
    <source>
        <dbReference type="SAM" id="Coils"/>
    </source>
</evidence>
<proteinExistence type="predicted"/>
<feature type="compositionally biased region" description="Acidic residues" evidence="6">
    <location>
        <begin position="1524"/>
        <end position="1546"/>
    </location>
</feature>
<dbReference type="GO" id="GO:0016787">
    <property type="term" value="F:hydrolase activity"/>
    <property type="evidence" value="ECO:0007669"/>
    <property type="project" value="UniProtKB-KW"/>
</dbReference>
<gene>
    <name evidence="8" type="ORF">FSP39_002361</name>
</gene>
<feature type="compositionally biased region" description="Basic and acidic residues" evidence="6">
    <location>
        <begin position="738"/>
        <end position="789"/>
    </location>
</feature>
<evidence type="ECO:0000256" key="6">
    <source>
        <dbReference type="SAM" id="MobiDB-lite"/>
    </source>
</evidence>
<feature type="region of interest" description="Disordered" evidence="6">
    <location>
        <begin position="1524"/>
        <end position="1563"/>
    </location>
</feature>